<organism evidence="2 3">
    <name type="scientific">Cytophaga hutchinsonii (strain ATCC 33406 / DSM 1761 / CIP 103989 / NBRC 15051 / NCIMB 9469 / D465)</name>
    <dbReference type="NCBI Taxonomy" id="269798"/>
    <lineage>
        <taxon>Bacteria</taxon>
        <taxon>Pseudomonadati</taxon>
        <taxon>Bacteroidota</taxon>
        <taxon>Cytophagia</taxon>
        <taxon>Cytophagales</taxon>
        <taxon>Cytophagaceae</taxon>
        <taxon>Cytophaga</taxon>
    </lineage>
</organism>
<dbReference type="Pfam" id="PF09601">
    <property type="entry name" value="DUF2459"/>
    <property type="match status" value="1"/>
</dbReference>
<evidence type="ECO:0000313" key="2">
    <source>
        <dbReference type="EMBL" id="ABG58599.1"/>
    </source>
</evidence>
<name>A0A6N4SQK8_CYTH3</name>
<dbReference type="InterPro" id="IPR011727">
    <property type="entry name" value="CHP02117"/>
</dbReference>
<keyword evidence="1" id="KW-1133">Transmembrane helix</keyword>
<dbReference type="EMBL" id="CP000383">
    <property type="protein sequence ID" value="ABG58599.1"/>
    <property type="molecule type" value="Genomic_DNA"/>
</dbReference>
<keyword evidence="1" id="KW-0812">Transmembrane</keyword>
<sequence>MKIKLPKLLKTVFKYMLIVLLGFITYVLVITAVAYIPVNTDFEACTEDCVDVYLRSNGVHTDLVLPLTSELKDWTTHLDSKKTKGGKTGFKYVGIGWGDKGFYLDTPTWGDLTAKTAFNALFYLSSSAMHVTFYTEMIEGERCKKVSISKAQYLKMLAFMESSFQTTASSAYILIPNASYGKNDLFFEAKGRYSLFYTCNTWTNNCLKAADMKACLWTLFDKGIFYHYQ</sequence>
<protein>
    <recommendedName>
        <fullName evidence="4">Urease-associated protein</fullName>
    </recommendedName>
</protein>
<dbReference type="RefSeq" id="WP_011584714.1">
    <property type="nucleotide sequence ID" value="NC_008255.1"/>
</dbReference>
<dbReference type="OrthoDB" id="211174at2"/>
<proteinExistence type="predicted"/>
<evidence type="ECO:0008006" key="4">
    <source>
        <dbReference type="Google" id="ProtNLM"/>
    </source>
</evidence>
<dbReference type="NCBIfam" id="TIGR02117">
    <property type="entry name" value="chp_urease_rgn"/>
    <property type="match status" value="1"/>
</dbReference>
<feature type="transmembrane region" description="Helical" evidence="1">
    <location>
        <begin position="12"/>
        <end position="36"/>
    </location>
</feature>
<reference evidence="2 3" key="1">
    <citation type="journal article" date="2007" name="Appl. Environ. Microbiol.">
        <title>Genome sequence of the cellulolytic gliding bacterium Cytophaga hutchinsonii.</title>
        <authorList>
            <person name="Xie G."/>
            <person name="Bruce D.C."/>
            <person name="Challacombe J.F."/>
            <person name="Chertkov O."/>
            <person name="Detter J.C."/>
            <person name="Gilna P."/>
            <person name="Han C.S."/>
            <person name="Lucas S."/>
            <person name="Misra M."/>
            <person name="Myers G.L."/>
            <person name="Richardson P."/>
            <person name="Tapia R."/>
            <person name="Thayer N."/>
            <person name="Thompson L.S."/>
            <person name="Brettin T.S."/>
            <person name="Henrissat B."/>
            <person name="Wilson D.B."/>
            <person name="McBride M.J."/>
        </authorList>
    </citation>
    <scope>NUCLEOTIDE SEQUENCE [LARGE SCALE GENOMIC DNA]</scope>
    <source>
        <strain evidence="3">ATCC 33406 / DSM 1761 / CIP 103989 / NBRC 15051 / NCIMB 9469 / D465</strain>
    </source>
</reference>
<keyword evidence="3" id="KW-1185">Reference proteome</keyword>
<dbReference type="KEGG" id="chu:CHU_1327"/>
<gene>
    <name evidence="2" type="ordered locus">CHU_1327</name>
</gene>
<evidence type="ECO:0000313" key="3">
    <source>
        <dbReference type="Proteomes" id="UP000001822"/>
    </source>
</evidence>
<dbReference type="Proteomes" id="UP000001822">
    <property type="component" value="Chromosome"/>
</dbReference>
<keyword evidence="1" id="KW-0472">Membrane</keyword>
<evidence type="ECO:0000256" key="1">
    <source>
        <dbReference type="SAM" id="Phobius"/>
    </source>
</evidence>
<accession>A0A6N4SQK8</accession>
<dbReference type="AlphaFoldDB" id="A0A6N4SQK8"/>